<protein>
    <submittedName>
        <fullName evidence="1">p2</fullName>
    </submittedName>
</protein>
<dbReference type="Proteomes" id="UP000149165">
    <property type="component" value="Segment"/>
</dbReference>
<proteinExistence type="predicted"/>
<dbReference type="GeneID" id="3200563"/>
<dbReference type="KEGG" id="vg:3200563"/>
<evidence type="ECO:0000313" key="1">
    <source>
        <dbReference type="EMBL" id="AAW02824.1"/>
    </source>
</evidence>
<dbReference type="EMBL" id="AY743909">
    <property type="protein sequence ID" value="AAW02824.1"/>
    <property type="molecule type" value="Genomic_RNA"/>
</dbReference>
<evidence type="ECO:0000313" key="2">
    <source>
        <dbReference type="Proteomes" id="UP000149165"/>
    </source>
</evidence>
<name>Q5MKN8_9MONO</name>
<reference evidence="1 2" key="2">
    <citation type="journal article" date="2005" name="J. Gen. Virol.">
        <title>Genome sequence of the non-pathogenic strain 15 of pneumonia virus of mice and comparison with the genome of the pathogenic strain J3666.</title>
        <authorList>
            <person name="Thorpe L.C."/>
            <person name="Easton A.J."/>
        </authorList>
    </citation>
    <scope>NUCLEOTIDE SEQUENCE [LARGE SCALE GENOMIC DNA]</scope>
    <source>
        <strain evidence="1">J3666</strain>
    </source>
</reference>
<dbReference type="RefSeq" id="YP_173328.1">
    <property type="nucleotide sequence ID" value="NC_006579.1"/>
</dbReference>
<organism evidence="1 2">
    <name type="scientific">Pneumonia virus of mice J3666</name>
    <dbReference type="NCBI Taxonomy" id="270473"/>
    <lineage>
        <taxon>Viruses</taxon>
        <taxon>Riboviria</taxon>
        <taxon>Orthornavirae</taxon>
        <taxon>Negarnaviricota</taxon>
        <taxon>Haploviricotina</taxon>
        <taxon>Monjiviricetes</taxon>
        <taxon>Mononegavirales</taxon>
        <taxon>Pneumoviridae</taxon>
        <taxon>Orthopneumovirus</taxon>
        <taxon>Orthopneumovirus muris</taxon>
        <taxon>murine pneumonia virus</taxon>
    </lineage>
</organism>
<sequence>MSPNITCPLYCVAHSNSLPRELLQILLNPLLPLPLHHPHLPRTRKSSPKSLMLTLRLYMSMGFLTIRNTARSHAAQMIPILRKLGSRWSPLWNPKRNLSDWELACTRRPCKPLLLMVMMKKATYRLRRLTKSRVLHL</sequence>
<gene>
    <name evidence="1" type="primary">P2</name>
</gene>
<reference evidence="1 2" key="1">
    <citation type="journal article" date="1994" name="J. Virol.">
        <title>Sequence of the phosphoprotein gene of pneumonia virus of mice: expression of multiple proteins from two overlapping reading frames.</title>
        <authorList>
            <person name="Barr J."/>
            <person name="Chambers P."/>
            <person name="Harriott P."/>
            <person name="Pringle C.R."/>
            <person name="Easton A.J."/>
        </authorList>
    </citation>
    <scope>NUCLEOTIDE SEQUENCE [LARGE SCALE GENOMIC DNA]</scope>
    <source>
        <strain evidence="1">J3666</strain>
    </source>
</reference>
<accession>Q5MKN8</accession>